<gene>
    <name evidence="2" type="primary">yigE</name>
    <name evidence="2" type="ORF">USDA257_c42510</name>
</gene>
<dbReference type="InterPro" id="IPR018711">
    <property type="entry name" value="NAGPA"/>
</dbReference>
<feature type="domain" description="Phosphodiester glycosidase" evidence="1">
    <location>
        <begin position="101"/>
        <end position="248"/>
    </location>
</feature>
<dbReference type="Pfam" id="PF09992">
    <property type="entry name" value="NAGPA"/>
    <property type="match status" value="1"/>
</dbReference>
<dbReference type="KEGG" id="sfd:USDA257_c42510"/>
<proteinExistence type="predicted"/>
<dbReference type="EMBL" id="CP003563">
    <property type="protein sequence ID" value="AFL52790.1"/>
    <property type="molecule type" value="Genomic_DNA"/>
</dbReference>
<dbReference type="HOGENOM" id="CLU_076045_0_1_5"/>
<reference evidence="2 3" key="1">
    <citation type="journal article" date="2012" name="J. Bacteriol.">
        <title>Complete genome sequence of the broad-host-range strain Sinorhizobium fredii USDA257.</title>
        <authorList>
            <person name="Schuldes J."/>
            <person name="Rodriguez Orbegoso M."/>
            <person name="Schmeisser C."/>
            <person name="Krishnan H.B."/>
            <person name="Daniel R."/>
            <person name="Streit W.R."/>
        </authorList>
    </citation>
    <scope>NUCLEOTIDE SEQUENCE [LARGE SCALE GENOMIC DNA]</scope>
    <source>
        <strain evidence="2 3">USDA 257</strain>
    </source>
</reference>
<evidence type="ECO:0000313" key="2">
    <source>
        <dbReference type="EMBL" id="AFL52790.1"/>
    </source>
</evidence>
<evidence type="ECO:0000313" key="3">
    <source>
        <dbReference type="Proteomes" id="UP000006180"/>
    </source>
</evidence>
<dbReference type="Proteomes" id="UP000006180">
    <property type="component" value="Chromosome"/>
</dbReference>
<dbReference type="STRING" id="1185652.USDA257_c42510"/>
<sequence>MIDSLSLQFSKRSCASNCRNSCNAAGEIHARPSPMPLFPRALLVGAAILTAGLAKPSLAEPATAACRTVSDIRLYNKDQAGAPFRSFKALSLEMRQRGEYIVFAMNGGMYHEDLSPVGLHVEEGVEQAQLNTNPGWGNFHLLPNGVFYVDDGKAGVMAAEAYRDAGIKARFATQSGPMLVIDGALHPRFLPDSDSLKTRNGVGVTKSGEVVFAVSKRPVRFHDFATLFRDPLGCPNALFLDGTISSLYAPEINRHDRLFPLGPIIAVVCCRQLSALSQRKIFCLVPQGMAIEGRLVVEQDKSGQGLGRGTR</sequence>
<accession>I3XA84</accession>
<dbReference type="AlphaFoldDB" id="I3XA84"/>
<dbReference type="PATRIC" id="fig|1185652.3.peg.4417"/>
<dbReference type="eggNOG" id="COG3698">
    <property type="taxonomic scope" value="Bacteria"/>
</dbReference>
<organism evidence="2 3">
    <name type="scientific">Sinorhizobium fredii (strain USDA 257)</name>
    <dbReference type="NCBI Taxonomy" id="1185652"/>
    <lineage>
        <taxon>Bacteria</taxon>
        <taxon>Pseudomonadati</taxon>
        <taxon>Pseudomonadota</taxon>
        <taxon>Alphaproteobacteria</taxon>
        <taxon>Hyphomicrobiales</taxon>
        <taxon>Rhizobiaceae</taxon>
        <taxon>Sinorhizobium/Ensifer group</taxon>
        <taxon>Sinorhizobium</taxon>
    </lineage>
</organism>
<evidence type="ECO:0000259" key="1">
    <source>
        <dbReference type="Pfam" id="PF09992"/>
    </source>
</evidence>
<name>I3XA84_SINF2</name>
<protein>
    <submittedName>
        <fullName evidence="2">Uncharacterized protein YigE</fullName>
    </submittedName>
</protein>